<dbReference type="Gene3D" id="1.10.8.20">
    <property type="entry name" value="N-terminal domain of phosphatidylinositol transfer protein sec14p"/>
    <property type="match status" value="1"/>
</dbReference>
<keyword evidence="4" id="KW-1185">Reference proteome</keyword>
<dbReference type="EMBL" id="PYDT01000001">
    <property type="protein sequence ID" value="THU72939.1"/>
    <property type="molecule type" value="Genomic_DNA"/>
</dbReference>
<dbReference type="AlphaFoldDB" id="A0A4S8KCT6"/>
<feature type="domain" description="CRAL-TRIO" evidence="2">
    <location>
        <begin position="84"/>
        <end position="264"/>
    </location>
</feature>
<dbReference type="SUPFAM" id="SSF52087">
    <property type="entry name" value="CRAL/TRIO domain"/>
    <property type="match status" value="1"/>
</dbReference>
<dbReference type="Gene3D" id="3.40.525.10">
    <property type="entry name" value="CRAL-TRIO lipid binding domain"/>
    <property type="match status" value="1"/>
</dbReference>
<proteinExistence type="predicted"/>
<dbReference type="STRING" id="52838.A0A4S8KCT6"/>
<evidence type="ECO:0000313" key="3">
    <source>
        <dbReference type="EMBL" id="THU72939.1"/>
    </source>
</evidence>
<name>A0A4S8KCT6_MUSBA</name>
<sequence length="282" mass="32290">MEPEGEGRLPSGGDGTGSGDTEEKKVALMRIFVEGKDPAAKEVDNFMLRRFLRARDLDIEKASFLFLKYLKWRRTAVPNGFISEAEIRNDLSLKKVFMQGFDKTGQPIVVAFAAKHYHSRRNMNEFCSFVIYVLDRVCARMPTGQEKFTCIGDLKGWGLSNCDIRACLAALDIMQNYYPERLGRVFLVHVPYLFMKAWKIIYPFIDKNTRKKVIAPELPCPFSLHFYMGIFVFVEDKNLRATLLEDIDDNQLPEIYGGKLPLVPIQDPDPLDPTHVALRDDN</sequence>
<dbReference type="PANTHER" id="PTHR46277">
    <property type="entry name" value="OS03G0850700 PROTEIN"/>
    <property type="match status" value="1"/>
</dbReference>
<dbReference type="PANTHER" id="PTHR46277:SF3">
    <property type="entry name" value="BINDING PROTEIN, PUTATIVE-RELATED"/>
    <property type="match status" value="1"/>
</dbReference>
<evidence type="ECO:0000259" key="2">
    <source>
        <dbReference type="PROSITE" id="PS50191"/>
    </source>
</evidence>
<reference evidence="3 4" key="1">
    <citation type="journal article" date="2019" name="Nat. Plants">
        <title>Genome sequencing of Musa balbisiana reveals subgenome evolution and function divergence in polyploid bananas.</title>
        <authorList>
            <person name="Yao X."/>
        </authorList>
    </citation>
    <scope>NUCLEOTIDE SEQUENCE [LARGE SCALE GENOMIC DNA]</scope>
    <source>
        <strain evidence="4">cv. DH-PKW</strain>
        <tissue evidence="3">Leaves</tissue>
    </source>
</reference>
<dbReference type="SMART" id="SM00516">
    <property type="entry name" value="SEC14"/>
    <property type="match status" value="1"/>
</dbReference>
<evidence type="ECO:0000256" key="1">
    <source>
        <dbReference type="SAM" id="MobiDB-lite"/>
    </source>
</evidence>
<dbReference type="Proteomes" id="UP000317650">
    <property type="component" value="Chromosome 4"/>
</dbReference>
<accession>A0A4S8KCT6</accession>
<dbReference type="InterPro" id="IPR036865">
    <property type="entry name" value="CRAL-TRIO_dom_sf"/>
</dbReference>
<dbReference type="SUPFAM" id="SSF46938">
    <property type="entry name" value="CRAL/TRIO N-terminal domain"/>
    <property type="match status" value="1"/>
</dbReference>
<comment type="caution">
    <text evidence="3">The sequence shown here is derived from an EMBL/GenBank/DDBJ whole genome shotgun (WGS) entry which is preliminary data.</text>
</comment>
<dbReference type="InterPro" id="IPR001251">
    <property type="entry name" value="CRAL-TRIO_dom"/>
</dbReference>
<feature type="region of interest" description="Disordered" evidence="1">
    <location>
        <begin position="1"/>
        <end position="21"/>
    </location>
</feature>
<dbReference type="Pfam" id="PF00650">
    <property type="entry name" value="CRAL_TRIO"/>
    <property type="match status" value="1"/>
</dbReference>
<gene>
    <name evidence="3" type="ORF">C4D60_Mb04t17500</name>
</gene>
<dbReference type="InterPro" id="IPR036273">
    <property type="entry name" value="CRAL/TRIO_N_dom_sf"/>
</dbReference>
<protein>
    <recommendedName>
        <fullName evidence="2">CRAL-TRIO domain-containing protein</fullName>
    </recommendedName>
</protein>
<evidence type="ECO:0000313" key="4">
    <source>
        <dbReference type="Proteomes" id="UP000317650"/>
    </source>
</evidence>
<dbReference type="CDD" id="cd00170">
    <property type="entry name" value="SEC14"/>
    <property type="match status" value="1"/>
</dbReference>
<dbReference type="PROSITE" id="PS50191">
    <property type="entry name" value="CRAL_TRIO"/>
    <property type="match status" value="1"/>
</dbReference>
<organism evidence="3 4">
    <name type="scientific">Musa balbisiana</name>
    <name type="common">Banana</name>
    <dbReference type="NCBI Taxonomy" id="52838"/>
    <lineage>
        <taxon>Eukaryota</taxon>
        <taxon>Viridiplantae</taxon>
        <taxon>Streptophyta</taxon>
        <taxon>Embryophyta</taxon>
        <taxon>Tracheophyta</taxon>
        <taxon>Spermatophyta</taxon>
        <taxon>Magnoliopsida</taxon>
        <taxon>Liliopsida</taxon>
        <taxon>Zingiberales</taxon>
        <taxon>Musaceae</taxon>
        <taxon>Musa</taxon>
    </lineage>
</organism>